<dbReference type="EMBL" id="BMPI01000012">
    <property type="protein sequence ID" value="GGM26396.1"/>
    <property type="molecule type" value="Genomic_DNA"/>
</dbReference>
<dbReference type="AlphaFoldDB" id="A0A917TLF2"/>
<feature type="transmembrane region" description="Helical" evidence="1">
    <location>
        <begin position="45"/>
        <end position="66"/>
    </location>
</feature>
<dbReference type="Proteomes" id="UP000642070">
    <property type="component" value="Unassembled WGS sequence"/>
</dbReference>
<accession>A0A917TLF2</accession>
<protein>
    <submittedName>
        <fullName evidence="2">Uncharacterized protein</fullName>
    </submittedName>
</protein>
<keyword evidence="3" id="KW-1185">Reference proteome</keyword>
<name>A0A917TLF2_9ACTN</name>
<sequence length="176" mass="18926">MTKATVATSAALAGIEPEAFAEYRDAAASILADLRLTKGGDQMRLWPHGAVLALLVLAGVALVLLSRRRRPADPQRTQEALDAVAAGRPLTRDQLIAFGVHAALNAVERRGVVAAVLPGDRYEVTFPDGSRLPALRSTRMWRYRRKVVLGDAVRVTVSPGDVCIIHQRLSAPYGPA</sequence>
<reference evidence="2" key="2">
    <citation type="submission" date="2020-09" db="EMBL/GenBank/DDBJ databases">
        <authorList>
            <person name="Sun Q."/>
            <person name="Ohkuma M."/>
        </authorList>
    </citation>
    <scope>NUCLEOTIDE SEQUENCE</scope>
    <source>
        <strain evidence="2">JCM 19831</strain>
    </source>
</reference>
<proteinExistence type="predicted"/>
<keyword evidence="1" id="KW-0472">Membrane</keyword>
<gene>
    <name evidence="2" type="ORF">GCM10007977_029530</name>
</gene>
<evidence type="ECO:0000313" key="3">
    <source>
        <dbReference type="Proteomes" id="UP000642070"/>
    </source>
</evidence>
<reference evidence="2" key="1">
    <citation type="journal article" date="2014" name="Int. J. Syst. Evol. Microbiol.">
        <title>Complete genome sequence of Corynebacterium casei LMG S-19264T (=DSM 44701T), isolated from a smear-ripened cheese.</title>
        <authorList>
            <consortium name="US DOE Joint Genome Institute (JGI-PGF)"/>
            <person name="Walter F."/>
            <person name="Albersmeier A."/>
            <person name="Kalinowski J."/>
            <person name="Ruckert C."/>
        </authorList>
    </citation>
    <scope>NUCLEOTIDE SEQUENCE</scope>
    <source>
        <strain evidence="2">JCM 19831</strain>
    </source>
</reference>
<keyword evidence="1" id="KW-0812">Transmembrane</keyword>
<comment type="caution">
    <text evidence="2">The sequence shown here is derived from an EMBL/GenBank/DDBJ whole genome shotgun (WGS) entry which is preliminary data.</text>
</comment>
<keyword evidence="1" id="KW-1133">Transmembrane helix</keyword>
<evidence type="ECO:0000313" key="2">
    <source>
        <dbReference type="EMBL" id="GGM26396.1"/>
    </source>
</evidence>
<evidence type="ECO:0000256" key="1">
    <source>
        <dbReference type="SAM" id="Phobius"/>
    </source>
</evidence>
<dbReference type="InterPro" id="IPR012340">
    <property type="entry name" value="NA-bd_OB-fold"/>
</dbReference>
<organism evidence="2 3">
    <name type="scientific">Dactylosporangium sucinum</name>
    <dbReference type="NCBI Taxonomy" id="1424081"/>
    <lineage>
        <taxon>Bacteria</taxon>
        <taxon>Bacillati</taxon>
        <taxon>Actinomycetota</taxon>
        <taxon>Actinomycetes</taxon>
        <taxon>Micromonosporales</taxon>
        <taxon>Micromonosporaceae</taxon>
        <taxon>Dactylosporangium</taxon>
    </lineage>
</organism>
<dbReference type="SUPFAM" id="SSF50249">
    <property type="entry name" value="Nucleic acid-binding proteins"/>
    <property type="match status" value="1"/>
</dbReference>
<dbReference type="RefSeq" id="WP_190250374.1">
    <property type="nucleotide sequence ID" value="NZ_BMPI01000012.1"/>
</dbReference>
<dbReference type="Gene3D" id="2.40.50.140">
    <property type="entry name" value="Nucleic acid-binding proteins"/>
    <property type="match status" value="1"/>
</dbReference>